<evidence type="ECO:0000256" key="2">
    <source>
        <dbReference type="SAM" id="MobiDB-lite"/>
    </source>
</evidence>
<proteinExistence type="predicted"/>
<dbReference type="EMBL" id="PJNH01000002">
    <property type="protein sequence ID" value="PKR78060.1"/>
    <property type="molecule type" value="Genomic_DNA"/>
</dbReference>
<accession>A0A2I0QVD6</accession>
<comment type="caution">
    <text evidence="4">The sequence shown here is derived from an EMBL/GenBank/DDBJ whole genome shotgun (WGS) entry which is preliminary data.</text>
</comment>
<feature type="chain" id="PRO_5038960930" evidence="3">
    <location>
        <begin position="21"/>
        <end position="340"/>
    </location>
</feature>
<evidence type="ECO:0000313" key="5">
    <source>
        <dbReference type="Proteomes" id="UP000243524"/>
    </source>
</evidence>
<evidence type="ECO:0000256" key="3">
    <source>
        <dbReference type="SAM" id="SignalP"/>
    </source>
</evidence>
<keyword evidence="1" id="KW-0175">Coiled coil</keyword>
<feature type="compositionally biased region" description="Acidic residues" evidence="2">
    <location>
        <begin position="128"/>
        <end position="162"/>
    </location>
</feature>
<protein>
    <submittedName>
        <fullName evidence="4">Adhesin</fullName>
    </submittedName>
</protein>
<keyword evidence="5" id="KW-1185">Reference proteome</keyword>
<reference evidence="4 5" key="1">
    <citation type="submission" date="2017-06" db="EMBL/GenBank/DDBJ databases">
        <title>the draft geome sequence of Illustriluteabacillus marina B3227.</title>
        <authorList>
            <person name="He R.-H."/>
            <person name="Du Z.-J."/>
        </authorList>
    </citation>
    <scope>NUCLEOTIDE SEQUENCE [LARGE SCALE GENOMIC DNA]</scope>
    <source>
        <strain evidence="4 5">B3227</strain>
    </source>
</reference>
<dbReference type="InterPro" id="IPR006127">
    <property type="entry name" value="ZnuA-like"/>
</dbReference>
<gene>
    <name evidence="4" type="ORF">CEY16_09085</name>
</gene>
<dbReference type="Pfam" id="PF01297">
    <property type="entry name" value="ZnuA"/>
    <property type="match status" value="1"/>
</dbReference>
<dbReference type="RefSeq" id="WP_101331668.1">
    <property type="nucleotide sequence ID" value="NZ_PJNH01000002.1"/>
</dbReference>
<dbReference type="PANTHER" id="PTHR42953:SF8">
    <property type="entry name" value="ZINT DOMAIN-CONTAINING PROTEIN"/>
    <property type="match status" value="1"/>
</dbReference>
<dbReference type="Proteomes" id="UP000243524">
    <property type="component" value="Unassembled WGS sequence"/>
</dbReference>
<dbReference type="OrthoDB" id="9810636at2"/>
<organism evidence="4 5">
    <name type="scientific">Halalkalibacillus sediminis</name>
    <dbReference type="NCBI Taxonomy" id="2018042"/>
    <lineage>
        <taxon>Bacteria</taxon>
        <taxon>Bacillati</taxon>
        <taxon>Bacillota</taxon>
        <taxon>Bacilli</taxon>
        <taxon>Bacillales</taxon>
        <taxon>Bacillaceae</taxon>
        <taxon>Halalkalibacillus</taxon>
    </lineage>
</organism>
<feature type="signal peptide" evidence="3">
    <location>
        <begin position="1"/>
        <end position="20"/>
    </location>
</feature>
<evidence type="ECO:0000256" key="1">
    <source>
        <dbReference type="SAM" id="Coils"/>
    </source>
</evidence>
<dbReference type="SUPFAM" id="SSF53807">
    <property type="entry name" value="Helical backbone' metal receptor"/>
    <property type="match status" value="1"/>
</dbReference>
<feature type="region of interest" description="Disordered" evidence="2">
    <location>
        <begin position="124"/>
        <end position="171"/>
    </location>
</feature>
<feature type="coiled-coil region" evidence="1">
    <location>
        <begin position="311"/>
        <end position="338"/>
    </location>
</feature>
<sequence length="340" mass="39198">MNYLKLAIITLLLSFLIACNTSEGESEEGSSGNNKIITSIYPIEYIVSEIGGDEVSVETVMPAGADAHTYEPSTKRMIELADSDGFFYVGAGLESFAEAMSDTIEGEGVHTLALSEHEELFLKGEEESHNEDDEHNSDEEESHSEEDEQGHDDEESHSDEDDGHDHGDFDPHFWLDPTRMIDAGDIVLQELIKLYPEKESTFKENYQAFSEEMIELDSEFEQTLHGDEHYQILVAHKAFGYWENRYRLEQFSIRGISSSQEPSQKELQEIFKKIEEMKINHIILEKNRDDRLVETIVEEQNMELLYLHNLATRTEDEIEEEKDYIELMRENLEVLKESQQ</sequence>
<dbReference type="PROSITE" id="PS51257">
    <property type="entry name" value="PROKAR_LIPOPROTEIN"/>
    <property type="match status" value="1"/>
</dbReference>
<evidence type="ECO:0000313" key="4">
    <source>
        <dbReference type="EMBL" id="PKR78060.1"/>
    </source>
</evidence>
<keyword evidence="3" id="KW-0732">Signal</keyword>
<dbReference type="AlphaFoldDB" id="A0A2I0QVD6"/>
<name>A0A2I0QVD6_9BACI</name>
<dbReference type="GO" id="GO:0046872">
    <property type="term" value="F:metal ion binding"/>
    <property type="evidence" value="ECO:0007669"/>
    <property type="project" value="InterPro"/>
</dbReference>
<dbReference type="GO" id="GO:0030001">
    <property type="term" value="P:metal ion transport"/>
    <property type="evidence" value="ECO:0007669"/>
    <property type="project" value="InterPro"/>
</dbReference>
<dbReference type="PANTHER" id="PTHR42953">
    <property type="entry name" value="HIGH-AFFINITY ZINC UPTAKE SYSTEM PROTEIN ZNUA-RELATED"/>
    <property type="match status" value="1"/>
</dbReference>
<dbReference type="Gene3D" id="3.40.50.1980">
    <property type="entry name" value="Nitrogenase molybdenum iron protein domain"/>
    <property type="match status" value="2"/>
</dbReference>
<dbReference type="InterPro" id="IPR050492">
    <property type="entry name" value="Bact_metal-bind_prot9"/>
</dbReference>